<name>A0A392V3R4_9FABA</name>
<dbReference type="AlphaFoldDB" id="A0A392V3R4"/>
<accession>A0A392V3R4</accession>
<protein>
    <submittedName>
        <fullName evidence="1">Uncharacterized protein</fullName>
    </submittedName>
</protein>
<evidence type="ECO:0000313" key="1">
    <source>
        <dbReference type="EMBL" id="MCI81701.1"/>
    </source>
</evidence>
<dbReference type="Proteomes" id="UP000265520">
    <property type="component" value="Unassembled WGS sequence"/>
</dbReference>
<reference evidence="1 2" key="1">
    <citation type="journal article" date="2018" name="Front. Plant Sci.">
        <title>Red Clover (Trifolium pratense) and Zigzag Clover (T. medium) - A Picture of Genomic Similarities and Differences.</title>
        <authorList>
            <person name="Dluhosova J."/>
            <person name="Istvanek J."/>
            <person name="Nedelnik J."/>
            <person name="Repkova J."/>
        </authorList>
    </citation>
    <scope>NUCLEOTIDE SEQUENCE [LARGE SCALE GENOMIC DNA]</scope>
    <source>
        <strain evidence="2">cv. 10/8</strain>
        <tissue evidence="1">Leaf</tissue>
    </source>
</reference>
<dbReference type="EMBL" id="LXQA011025555">
    <property type="protein sequence ID" value="MCI81701.1"/>
    <property type="molecule type" value="Genomic_DNA"/>
</dbReference>
<keyword evidence="2" id="KW-1185">Reference proteome</keyword>
<sequence length="21" mass="2477">MMSSFFLLNYTDVLHDETTDP</sequence>
<proteinExistence type="predicted"/>
<evidence type="ECO:0000313" key="2">
    <source>
        <dbReference type="Proteomes" id="UP000265520"/>
    </source>
</evidence>
<feature type="non-terminal residue" evidence="1">
    <location>
        <position position="21"/>
    </location>
</feature>
<organism evidence="1 2">
    <name type="scientific">Trifolium medium</name>
    <dbReference type="NCBI Taxonomy" id="97028"/>
    <lineage>
        <taxon>Eukaryota</taxon>
        <taxon>Viridiplantae</taxon>
        <taxon>Streptophyta</taxon>
        <taxon>Embryophyta</taxon>
        <taxon>Tracheophyta</taxon>
        <taxon>Spermatophyta</taxon>
        <taxon>Magnoliopsida</taxon>
        <taxon>eudicotyledons</taxon>
        <taxon>Gunneridae</taxon>
        <taxon>Pentapetalae</taxon>
        <taxon>rosids</taxon>
        <taxon>fabids</taxon>
        <taxon>Fabales</taxon>
        <taxon>Fabaceae</taxon>
        <taxon>Papilionoideae</taxon>
        <taxon>50 kb inversion clade</taxon>
        <taxon>NPAAA clade</taxon>
        <taxon>Hologalegina</taxon>
        <taxon>IRL clade</taxon>
        <taxon>Trifolieae</taxon>
        <taxon>Trifolium</taxon>
    </lineage>
</organism>
<comment type="caution">
    <text evidence="1">The sequence shown here is derived from an EMBL/GenBank/DDBJ whole genome shotgun (WGS) entry which is preliminary data.</text>
</comment>